<name>U3AGC4_9RHOB</name>
<dbReference type="AlphaFoldDB" id="U3AGC4"/>
<dbReference type="Pfam" id="PF06568">
    <property type="entry name" value="YjiS-like"/>
    <property type="match status" value="1"/>
</dbReference>
<protein>
    <recommendedName>
        <fullName evidence="1">YjiS-like domain-containing protein</fullName>
    </recommendedName>
</protein>
<dbReference type="EMBL" id="BATB01000046">
    <property type="protein sequence ID" value="GAD56744.1"/>
    <property type="molecule type" value="Genomic_DNA"/>
</dbReference>
<dbReference type="STRING" id="1337093.MBELCI_2796"/>
<feature type="domain" description="YjiS-like" evidence="1">
    <location>
        <begin position="66"/>
        <end position="97"/>
    </location>
</feature>
<dbReference type="eggNOG" id="ENOG5031337">
    <property type="taxonomic scope" value="Bacteria"/>
</dbReference>
<evidence type="ECO:0000259" key="1">
    <source>
        <dbReference type="Pfam" id="PF06568"/>
    </source>
</evidence>
<organism evidence="2 3">
    <name type="scientific">Limimaricola cinnabarinus LL-001</name>
    <dbReference type="NCBI Taxonomy" id="1337093"/>
    <lineage>
        <taxon>Bacteria</taxon>
        <taxon>Pseudomonadati</taxon>
        <taxon>Pseudomonadota</taxon>
        <taxon>Alphaproteobacteria</taxon>
        <taxon>Rhodobacterales</taxon>
        <taxon>Paracoccaceae</taxon>
        <taxon>Limimaricola</taxon>
    </lineage>
</organism>
<dbReference type="Proteomes" id="UP000016566">
    <property type="component" value="Unassembled WGS sequence"/>
</dbReference>
<sequence length="110" mass="12454">MVLGRYRYQLGINDAANTRRADQARDKGHTDPKIKDTDMTYATIDQRTTYNTEDRGLTAITARVKAAIERNRVYRQTQRELSQLTDRDLADLGIARGTINQIARDAARAA</sequence>
<evidence type="ECO:0000313" key="3">
    <source>
        <dbReference type="Proteomes" id="UP000016566"/>
    </source>
</evidence>
<comment type="caution">
    <text evidence="2">The sequence shown here is derived from an EMBL/GenBank/DDBJ whole genome shotgun (WGS) entry which is preliminary data.</text>
</comment>
<proteinExistence type="predicted"/>
<accession>U3AGC4</accession>
<keyword evidence="3" id="KW-1185">Reference proteome</keyword>
<dbReference type="InterPro" id="IPR009506">
    <property type="entry name" value="YjiS-like"/>
</dbReference>
<reference evidence="2" key="1">
    <citation type="journal article" date="2013" name="Genome Announc.">
        <title>Draft Genome Sequence of Loktanella cinnabarina LL-001T, Isolated from Deep-Sea Floor Sediment.</title>
        <authorList>
            <person name="Nishi S."/>
            <person name="Tsubouchi T."/>
            <person name="Takaki Y."/>
            <person name="Koyanagi R."/>
            <person name="Satoh N."/>
            <person name="Maruyama T."/>
            <person name="Hatada Y."/>
        </authorList>
    </citation>
    <scope>NUCLEOTIDE SEQUENCE [LARGE SCALE GENOMIC DNA]</scope>
    <source>
        <strain evidence="2">LL-001</strain>
    </source>
</reference>
<gene>
    <name evidence="2" type="ORF">MBELCI_2796</name>
</gene>
<evidence type="ECO:0000313" key="2">
    <source>
        <dbReference type="EMBL" id="GAD56744.1"/>
    </source>
</evidence>